<dbReference type="SMART" id="SM00259">
    <property type="entry name" value="ZnF_A20"/>
    <property type="match status" value="1"/>
</dbReference>
<dbReference type="Gene3D" id="1.20.5.4770">
    <property type="match status" value="1"/>
</dbReference>
<dbReference type="GO" id="GO:0015074">
    <property type="term" value="P:DNA integration"/>
    <property type="evidence" value="ECO:0007669"/>
    <property type="project" value="InterPro"/>
</dbReference>
<dbReference type="InterPro" id="IPR002653">
    <property type="entry name" value="Znf_A20"/>
</dbReference>
<comment type="function">
    <text evidence="1">May be involved in environmental stress response.</text>
</comment>
<name>A0A6L2JHX0_TANCI</name>
<dbReference type="SUPFAM" id="SSF53098">
    <property type="entry name" value="Ribonuclease H-like"/>
    <property type="match status" value="1"/>
</dbReference>
<reference evidence="7" key="1">
    <citation type="journal article" date="2019" name="Sci. Rep.">
        <title>Draft genome of Tanacetum cinerariifolium, the natural source of mosquito coil.</title>
        <authorList>
            <person name="Yamashiro T."/>
            <person name="Shiraishi A."/>
            <person name="Satake H."/>
            <person name="Nakayama K."/>
        </authorList>
    </citation>
    <scope>NUCLEOTIDE SEQUENCE</scope>
</reference>
<keyword evidence="4" id="KW-0862">Zinc</keyword>
<dbReference type="PROSITE" id="PS50994">
    <property type="entry name" value="INTEGRASE"/>
    <property type="match status" value="1"/>
</dbReference>
<dbReference type="PANTHER" id="PTHR42648">
    <property type="entry name" value="TRANSPOSASE, PUTATIVE-RELATED"/>
    <property type="match status" value="1"/>
</dbReference>
<feature type="domain" description="Integrase catalytic" evidence="5">
    <location>
        <begin position="253"/>
        <end position="304"/>
    </location>
</feature>
<dbReference type="AlphaFoldDB" id="A0A6L2JHX0"/>
<keyword evidence="3" id="KW-0863">Zinc-finger</keyword>
<protein>
    <submittedName>
        <fullName evidence="7">Retrotransposon protein, putative, Ty1-copia subclass</fullName>
    </submittedName>
</protein>
<dbReference type="InterPro" id="IPR012337">
    <property type="entry name" value="RNaseH-like_sf"/>
</dbReference>
<dbReference type="Pfam" id="PF01754">
    <property type="entry name" value="zf-A20"/>
    <property type="match status" value="1"/>
</dbReference>
<evidence type="ECO:0000259" key="6">
    <source>
        <dbReference type="PROSITE" id="PS51036"/>
    </source>
</evidence>
<gene>
    <name evidence="7" type="ORF">Tci_008260</name>
</gene>
<dbReference type="InterPro" id="IPR036397">
    <property type="entry name" value="RNaseH_sf"/>
</dbReference>
<evidence type="ECO:0000256" key="2">
    <source>
        <dbReference type="ARBA" id="ARBA00022723"/>
    </source>
</evidence>
<dbReference type="Gene3D" id="3.30.420.10">
    <property type="entry name" value="Ribonuclease H-like superfamily/Ribonuclease H"/>
    <property type="match status" value="1"/>
</dbReference>
<dbReference type="GO" id="GO:0003677">
    <property type="term" value="F:DNA binding"/>
    <property type="evidence" value="ECO:0007669"/>
    <property type="project" value="InterPro"/>
</dbReference>
<dbReference type="SUPFAM" id="SSF57716">
    <property type="entry name" value="Glucocorticoid receptor-like (DNA-binding domain)"/>
    <property type="match status" value="1"/>
</dbReference>
<dbReference type="PANTHER" id="PTHR42648:SF27">
    <property type="entry name" value="RNA-DIRECTED DNA POLYMERASE"/>
    <property type="match status" value="1"/>
</dbReference>
<keyword evidence="2" id="KW-0479">Metal-binding</keyword>
<dbReference type="GO" id="GO:0008270">
    <property type="term" value="F:zinc ion binding"/>
    <property type="evidence" value="ECO:0007669"/>
    <property type="project" value="UniProtKB-KW"/>
</dbReference>
<organism evidence="7">
    <name type="scientific">Tanacetum cinerariifolium</name>
    <name type="common">Dalmatian daisy</name>
    <name type="synonym">Chrysanthemum cinerariifolium</name>
    <dbReference type="NCBI Taxonomy" id="118510"/>
    <lineage>
        <taxon>Eukaryota</taxon>
        <taxon>Viridiplantae</taxon>
        <taxon>Streptophyta</taxon>
        <taxon>Embryophyta</taxon>
        <taxon>Tracheophyta</taxon>
        <taxon>Spermatophyta</taxon>
        <taxon>Magnoliopsida</taxon>
        <taxon>eudicotyledons</taxon>
        <taxon>Gunneridae</taxon>
        <taxon>Pentapetalae</taxon>
        <taxon>asterids</taxon>
        <taxon>campanulids</taxon>
        <taxon>Asterales</taxon>
        <taxon>Asteraceae</taxon>
        <taxon>Asteroideae</taxon>
        <taxon>Anthemideae</taxon>
        <taxon>Anthemidinae</taxon>
        <taxon>Tanacetum</taxon>
    </lineage>
</organism>
<evidence type="ECO:0000313" key="7">
    <source>
        <dbReference type="EMBL" id="GEU36282.1"/>
    </source>
</evidence>
<evidence type="ECO:0000256" key="1">
    <source>
        <dbReference type="ARBA" id="ARBA00003732"/>
    </source>
</evidence>
<dbReference type="PROSITE" id="PS51036">
    <property type="entry name" value="ZF_A20"/>
    <property type="match status" value="1"/>
</dbReference>
<feature type="domain" description="A20-type" evidence="6">
    <location>
        <begin position="11"/>
        <end position="45"/>
    </location>
</feature>
<evidence type="ECO:0000256" key="4">
    <source>
        <dbReference type="ARBA" id="ARBA00022833"/>
    </source>
</evidence>
<evidence type="ECO:0000256" key="3">
    <source>
        <dbReference type="ARBA" id="ARBA00022771"/>
    </source>
</evidence>
<evidence type="ECO:0000259" key="5">
    <source>
        <dbReference type="PROSITE" id="PS50994"/>
    </source>
</evidence>
<accession>A0A6L2JHX0</accession>
<dbReference type="InterPro" id="IPR039537">
    <property type="entry name" value="Retrotran_Ty1/copia-like"/>
</dbReference>
<comment type="caution">
    <text evidence="7">The sequence shown here is derived from an EMBL/GenBank/DDBJ whole genome shotgun (WGS) entry which is preliminary data.</text>
</comment>
<sequence>MPSMKEELDQSTTPLLCKTGCGFYVNKETGGFCSSCYKADVLKKKSSSEVPKIPEVTSNVDNQKPVENHHQSNEVVKKRNRCHVCSKRVRLFKWWELPNMVFQSYHGWENWLNNNVDNQRPVENHHQSNNVVKKKNRCHACKKRVRLVPFSCSEIYKIISRRRNFSHRLQKQSRVITNKADNIVVVMDLIVLKKKLKLGALSQYMGHGHHAAIEAIETYHLELPSGLVIVLNNCHYTRGISKGSRNQLGKTIKSLRSDRGGEYMSQEFLDHLNEHGIIAHYTPPNTPQNNRVSERRNRTLLDMVEKTPYELWHGQVPKMSYLKVWGCEAFVKRDTFTKLDKLGPRSFKNLKVSRSVEDLKLISKEDTNHSVDTSLNHEKDDQEINEPQSAMNPIRRSTRTCHLIDRLCLYIDAEEYELGDLGEPANYKAALLDPESKKWLDVMNVEMQSMKDNDVWVLAELPPNAKTVGSKWLFKKNTDIDGNIERELRVSYYTDAGYLTDVDNLKSQTGYVFIRNGGAVD</sequence>
<dbReference type="EMBL" id="BKCJ010000792">
    <property type="protein sequence ID" value="GEU36282.1"/>
    <property type="molecule type" value="Genomic_DNA"/>
</dbReference>
<dbReference type="InterPro" id="IPR001584">
    <property type="entry name" value="Integrase_cat-core"/>
</dbReference>
<proteinExistence type="predicted"/>